<sequence>MAPSFRTSRRQLAQREGGHRHEHVVLLNGSNAAVIPEVESAVQRVSTDQRRTYSSPMVVTPSSPLKRLRLAVSAPSDTPATTSEAPNFASNLYSMDRGDDEPGEQTEAEQTERILRPADPVLHQWMLNRRDTYLKILLWREGRGYWPDFCAKCEVADPVYRCEDCFGGGLLCKACCLDVHRLHPLHIVQEWTGVYFSRISLKTLGPRVQLGHPPSQSCARPIAAHDSFILIHISGIHELSVDFCGCHKAEDPYYVQLLRAGWYPATSESPRTCASFSALDSFHTLTLAGKITPYDFYQALEHLSNGAGLDSTPNRYQVFLRIARQYRHLLLLKRRGRGHAQGGVAATAPGELALRCPACPRPGVNLPDGWEKSLSCIYICFLAIDACFRLKRRAISNEIRDPGLGTGWAYMVEWAPYREYLSTMKDQREMSSCSGLAALDHANSKFSRGYSATGVGMGVCARHEFVQPNGVADLQAGERFANMDWIFASIARHLHRALRLMVSYDIACQWAKNLRGRLEKLPTMLRLSLILALIRFVVPKLHIHGHTLICQLLYSLNWVPGSGQTDGEGIERPWSMIGGVAASTRVSGPGARADILDDHWSYWNWKKLLGLPKLLRRRLDSAVHELARQQDAFSLFSSQQAERVSEWKSLVEEFEADGSKPNPYQATVKGATEAQVREELDRQDEEQQATGIRRIHDISPSAFIVELLDIEQEQRRVSAYAELKKTNVTTLSFNLRNARRTLNKRIDRLRVLQATYMPASLQLLAALNLAQSTIAEKVPLFPPSALMPSQRENGGCIPGLIDMERLLRDAQCRSALVSLRNQLHIKYRLLLYKRTQSRHQKTNTRSRTLVTRNEYKILLHSWKYQAAWASLVAIAGGNAVDVLWPQLLKDDIRCLEDSDELARRAAREQKAHQRQVERDEALRKAGLTPLLARRQDPASDDGSEEEEPATLLDTFGSRTGGSYDGSAIQHGESRRTVSWIWSTAGRAEAGDELDEALRIEWAKAWARVRRWSEEVEILTEEWRRFGVSLAYEQQRWKKRAEEVQISAMSVSDAEGAIAYAIKQADIYENLALRVRVTSDDLLLDEGDGMIEDDDGGDEDGNFDEEEDHLLGGNQL</sequence>
<dbReference type="OrthoDB" id="3214502at2759"/>
<dbReference type="PANTHER" id="PTHR33104:SF2">
    <property type="entry name" value="CXC3 LIKE CYSTEINE CLUSTER DOMAIN-CONTAINING PROTEIN"/>
    <property type="match status" value="1"/>
</dbReference>
<evidence type="ECO:0000256" key="1">
    <source>
        <dbReference type="SAM" id="MobiDB-lite"/>
    </source>
</evidence>
<dbReference type="GeneID" id="59348242"/>
<organism evidence="3 4">
    <name type="scientific">Mycena indigotica</name>
    <dbReference type="NCBI Taxonomy" id="2126181"/>
    <lineage>
        <taxon>Eukaryota</taxon>
        <taxon>Fungi</taxon>
        <taxon>Dikarya</taxon>
        <taxon>Basidiomycota</taxon>
        <taxon>Agaricomycotina</taxon>
        <taxon>Agaricomycetes</taxon>
        <taxon>Agaricomycetidae</taxon>
        <taxon>Agaricales</taxon>
        <taxon>Marasmiineae</taxon>
        <taxon>Mycenaceae</taxon>
        <taxon>Mycena</taxon>
    </lineage>
</organism>
<keyword evidence="4" id="KW-1185">Reference proteome</keyword>
<dbReference type="CDD" id="cd19757">
    <property type="entry name" value="Bbox1"/>
    <property type="match status" value="1"/>
</dbReference>
<gene>
    <name evidence="3" type="ORF">MIND_00908600</name>
</gene>
<dbReference type="Proteomes" id="UP000636479">
    <property type="component" value="Unassembled WGS sequence"/>
</dbReference>
<evidence type="ECO:0000313" key="3">
    <source>
        <dbReference type="EMBL" id="KAF7296779.1"/>
    </source>
</evidence>
<evidence type="ECO:0000313" key="4">
    <source>
        <dbReference type="Proteomes" id="UP000636479"/>
    </source>
</evidence>
<reference evidence="3" key="1">
    <citation type="submission" date="2020-05" db="EMBL/GenBank/DDBJ databases">
        <title>Mycena genomes resolve the evolution of fungal bioluminescence.</title>
        <authorList>
            <person name="Tsai I.J."/>
        </authorList>
    </citation>
    <scope>NUCLEOTIDE SEQUENCE</scope>
    <source>
        <strain evidence="3">171206Taipei</strain>
    </source>
</reference>
<evidence type="ECO:0000259" key="2">
    <source>
        <dbReference type="Pfam" id="PF18803"/>
    </source>
</evidence>
<dbReference type="InterPro" id="IPR040521">
    <property type="entry name" value="KDZ"/>
</dbReference>
<feature type="compositionally biased region" description="Polar residues" evidence="1">
    <location>
        <begin position="75"/>
        <end position="93"/>
    </location>
</feature>
<dbReference type="InterPro" id="IPR041457">
    <property type="entry name" value="CxC2_KDZ-assoc"/>
</dbReference>
<dbReference type="EMBL" id="JACAZF010000008">
    <property type="protein sequence ID" value="KAF7296779.1"/>
    <property type="molecule type" value="Genomic_DNA"/>
</dbReference>
<feature type="region of interest" description="Disordered" evidence="1">
    <location>
        <begin position="1085"/>
        <end position="1115"/>
    </location>
</feature>
<name>A0A8H6SCA7_9AGAR</name>
<dbReference type="RefSeq" id="XP_037217138.1">
    <property type="nucleotide sequence ID" value="XM_037365726.1"/>
</dbReference>
<comment type="caution">
    <text evidence="3">The sequence shown here is derived from an EMBL/GenBank/DDBJ whole genome shotgun (WGS) entry which is preliminary data.</text>
</comment>
<dbReference type="Pfam" id="PF18758">
    <property type="entry name" value="KDZ"/>
    <property type="match status" value="1"/>
</dbReference>
<feature type="region of interest" description="Disordered" evidence="1">
    <location>
        <begin position="75"/>
        <end position="110"/>
    </location>
</feature>
<feature type="compositionally biased region" description="Acidic residues" evidence="1">
    <location>
        <begin position="938"/>
        <end position="948"/>
    </location>
</feature>
<feature type="domain" description="CxC2-like cysteine cluster KDZ transposase-associated" evidence="2">
    <location>
        <begin position="201"/>
        <end position="307"/>
    </location>
</feature>
<dbReference type="PANTHER" id="PTHR33104">
    <property type="entry name" value="SI:DKEY-29D5.2"/>
    <property type="match status" value="1"/>
</dbReference>
<feature type="compositionally biased region" description="Acidic residues" evidence="1">
    <location>
        <begin position="1085"/>
        <end position="1107"/>
    </location>
</feature>
<accession>A0A8H6SCA7</accession>
<feature type="region of interest" description="Disordered" evidence="1">
    <location>
        <begin position="1"/>
        <end position="21"/>
    </location>
</feature>
<feature type="region of interest" description="Disordered" evidence="1">
    <location>
        <begin position="932"/>
        <end position="956"/>
    </location>
</feature>
<dbReference type="AlphaFoldDB" id="A0A8H6SCA7"/>
<dbReference type="Pfam" id="PF18803">
    <property type="entry name" value="CxC2"/>
    <property type="match status" value="1"/>
</dbReference>
<proteinExistence type="predicted"/>
<feature type="compositionally biased region" description="Acidic residues" evidence="1">
    <location>
        <begin position="98"/>
        <end position="109"/>
    </location>
</feature>
<protein>
    <submittedName>
        <fullName evidence="3">CxC2 domain-containing protein</fullName>
    </submittedName>
</protein>